<name>A0A0A6PKE1_9GAMM</name>
<dbReference type="PRINTS" id="PR00682">
    <property type="entry name" value="IPNSYNTHASE"/>
</dbReference>
<evidence type="ECO:0000256" key="3">
    <source>
        <dbReference type="ARBA" id="ARBA00023002"/>
    </source>
</evidence>
<gene>
    <name evidence="7" type="ORF">PN36_22050</name>
</gene>
<comment type="caution">
    <text evidence="7">The sequence shown here is derived from an EMBL/GenBank/DDBJ whole genome shotgun (WGS) entry which is preliminary data.</text>
</comment>
<dbReference type="Pfam" id="PF03171">
    <property type="entry name" value="2OG-FeII_Oxy"/>
    <property type="match status" value="1"/>
</dbReference>
<dbReference type="InterPro" id="IPR026992">
    <property type="entry name" value="DIOX_N"/>
</dbReference>
<dbReference type="AlphaFoldDB" id="A0A0A6PKE1"/>
<dbReference type="GO" id="GO:0046872">
    <property type="term" value="F:metal ion binding"/>
    <property type="evidence" value="ECO:0007669"/>
    <property type="project" value="UniProtKB-KW"/>
</dbReference>
<accession>A0A0A6PKE1</accession>
<reference evidence="7 8" key="1">
    <citation type="journal article" date="2016" name="Front. Microbiol.">
        <title>Single-Cell (Meta-)Genomics of a Dimorphic Candidatus Thiomargarita nelsonii Reveals Genomic Plasticity.</title>
        <authorList>
            <person name="Flood B.E."/>
            <person name="Fliss P."/>
            <person name="Jones D.S."/>
            <person name="Dick G.J."/>
            <person name="Jain S."/>
            <person name="Kaster A.K."/>
            <person name="Winkel M."/>
            <person name="Mussmann M."/>
            <person name="Bailey J."/>
        </authorList>
    </citation>
    <scope>NUCLEOTIDE SEQUENCE [LARGE SCALE GENOMIC DNA]</scope>
    <source>
        <strain evidence="7">Hydrate Ridge</strain>
    </source>
</reference>
<keyword evidence="3 5" id="KW-0560">Oxidoreductase</keyword>
<dbReference type="PROSITE" id="PS51471">
    <property type="entry name" value="FE2OG_OXY"/>
    <property type="match status" value="1"/>
</dbReference>
<feature type="domain" description="Fe2OG dioxygenase" evidence="6">
    <location>
        <begin position="170"/>
        <end position="267"/>
    </location>
</feature>
<dbReference type="PANTHER" id="PTHR10209">
    <property type="entry name" value="OXIDOREDUCTASE, 2OG-FE II OXYGENASE FAMILY PROTEIN"/>
    <property type="match status" value="1"/>
</dbReference>
<dbReference type="GO" id="GO:0016491">
    <property type="term" value="F:oxidoreductase activity"/>
    <property type="evidence" value="ECO:0007669"/>
    <property type="project" value="UniProtKB-KW"/>
</dbReference>
<evidence type="ECO:0000256" key="4">
    <source>
        <dbReference type="ARBA" id="ARBA00023004"/>
    </source>
</evidence>
<comment type="similarity">
    <text evidence="1 5">Belongs to the iron/ascorbate-dependent oxidoreductase family.</text>
</comment>
<dbReference type="InterPro" id="IPR044861">
    <property type="entry name" value="IPNS-like_FE2OG_OXY"/>
</dbReference>
<dbReference type="Proteomes" id="UP000030428">
    <property type="component" value="Unassembled WGS sequence"/>
</dbReference>
<dbReference type="InterPro" id="IPR027443">
    <property type="entry name" value="IPNS-like_sf"/>
</dbReference>
<dbReference type="PANTHER" id="PTHR10209:SF881">
    <property type="entry name" value="FI07970P-RELATED"/>
    <property type="match status" value="1"/>
</dbReference>
<dbReference type="SUPFAM" id="SSF51197">
    <property type="entry name" value="Clavaminate synthase-like"/>
    <property type="match status" value="1"/>
</dbReference>
<evidence type="ECO:0000313" key="8">
    <source>
        <dbReference type="Proteomes" id="UP000030428"/>
    </source>
</evidence>
<sequence>MSNSLPIISLSKLAEKDAQEVEKLYNVCCDNGFLYLKDHGVPLSTIRDTIKACRAFFELPDDIKRNYGQEHQKVHPNTSRGYSPLGGETLYGAAGADPKEIFDFGFDKPPSDQPFTGPNFMPDDTVAPNFTASLYKLQHEIMSKVAPKLLRGFALALKLEEDWFDKYFDDPVLLQRVIYYPANGGKAGKHTDNGIFTVLIQEPLPSPSLRVYTEDHWIDGPCPEELFVINLGDMLQLWTDGLFVSTPHEVIHDLPVTRISLPSFVYPNIDTILEPFGTDKKISTKEVMLKNFDSIWVSKKGGGMRVDELK</sequence>
<keyword evidence="8" id="KW-1185">Reference proteome</keyword>
<evidence type="ECO:0000256" key="5">
    <source>
        <dbReference type="RuleBase" id="RU003682"/>
    </source>
</evidence>
<proteinExistence type="inferred from homology"/>
<evidence type="ECO:0000256" key="2">
    <source>
        <dbReference type="ARBA" id="ARBA00022723"/>
    </source>
</evidence>
<dbReference type="Gene3D" id="2.60.120.330">
    <property type="entry name" value="B-lactam Antibiotic, Isopenicillin N Synthase, Chain"/>
    <property type="match status" value="1"/>
</dbReference>
<dbReference type="InterPro" id="IPR005123">
    <property type="entry name" value="Oxoglu/Fe-dep_dioxygenase_dom"/>
</dbReference>
<dbReference type="Pfam" id="PF14226">
    <property type="entry name" value="DIOX_N"/>
    <property type="match status" value="1"/>
</dbReference>
<keyword evidence="4 5" id="KW-0408">Iron</keyword>
<evidence type="ECO:0000313" key="7">
    <source>
        <dbReference type="EMBL" id="KHD07073.1"/>
    </source>
</evidence>
<dbReference type="EMBL" id="JSZA02000101">
    <property type="protein sequence ID" value="KHD07073.1"/>
    <property type="molecule type" value="Genomic_DNA"/>
</dbReference>
<organism evidence="7 8">
    <name type="scientific">Candidatus Thiomargarita nelsonii</name>
    <dbReference type="NCBI Taxonomy" id="1003181"/>
    <lineage>
        <taxon>Bacteria</taxon>
        <taxon>Pseudomonadati</taxon>
        <taxon>Pseudomonadota</taxon>
        <taxon>Gammaproteobacteria</taxon>
        <taxon>Thiotrichales</taxon>
        <taxon>Thiotrichaceae</taxon>
        <taxon>Thiomargarita</taxon>
    </lineage>
</organism>
<evidence type="ECO:0000256" key="1">
    <source>
        <dbReference type="ARBA" id="ARBA00008056"/>
    </source>
</evidence>
<evidence type="ECO:0000259" key="6">
    <source>
        <dbReference type="PROSITE" id="PS51471"/>
    </source>
</evidence>
<protein>
    <recommendedName>
        <fullName evidence="6">Fe2OG dioxygenase domain-containing protein</fullName>
    </recommendedName>
</protein>
<keyword evidence="2 5" id="KW-0479">Metal-binding</keyword>